<dbReference type="Proteomes" id="UP000424490">
    <property type="component" value="Chromosome"/>
</dbReference>
<gene>
    <name evidence="2" type="ORF">FOC40_02075</name>
</gene>
<organism evidence="2 3">
    <name type="scientific">Schaalia odontolytica</name>
    <dbReference type="NCBI Taxonomy" id="1660"/>
    <lineage>
        <taxon>Bacteria</taxon>
        <taxon>Bacillati</taxon>
        <taxon>Actinomycetota</taxon>
        <taxon>Actinomycetes</taxon>
        <taxon>Actinomycetales</taxon>
        <taxon>Actinomycetaceae</taxon>
        <taxon>Schaalia</taxon>
    </lineage>
</organism>
<dbReference type="EMBL" id="CP046315">
    <property type="protein sequence ID" value="QGS10310.1"/>
    <property type="molecule type" value="Genomic_DNA"/>
</dbReference>
<feature type="region of interest" description="Disordered" evidence="1">
    <location>
        <begin position="45"/>
        <end position="105"/>
    </location>
</feature>
<evidence type="ECO:0000313" key="3">
    <source>
        <dbReference type="Proteomes" id="UP000424490"/>
    </source>
</evidence>
<proteinExistence type="predicted"/>
<reference evidence="2 3" key="1">
    <citation type="submission" date="2019-11" db="EMBL/GenBank/DDBJ databases">
        <title>FDA dAtabase for Regulatory Grade micrObial Sequences (FDA-ARGOS): Supporting development and validation of Infectious Disease Dx tests.</title>
        <authorList>
            <person name="Stonesifer R."/>
            <person name="Tallon L."/>
            <person name="Sadzewicz L."/>
            <person name="Vavikolanu K."/>
            <person name="Mehta A."/>
            <person name="Aluvathingal J."/>
            <person name="Nadendla S."/>
            <person name="Myers T."/>
            <person name="Yan Y."/>
            <person name="Sichtig H."/>
        </authorList>
    </citation>
    <scope>NUCLEOTIDE SEQUENCE [LARGE SCALE GENOMIC DNA]</scope>
    <source>
        <strain evidence="2 3">FDAARGOS_732</strain>
    </source>
</reference>
<dbReference type="AlphaFoldDB" id="A0A857A4Y4"/>
<evidence type="ECO:0000256" key="1">
    <source>
        <dbReference type="SAM" id="MobiDB-lite"/>
    </source>
</evidence>
<dbReference type="RefSeq" id="WP_131240572.1">
    <property type="nucleotide sequence ID" value="NZ_CP046315.1"/>
</dbReference>
<name>A0A857A4Y4_9ACTO</name>
<evidence type="ECO:0000313" key="2">
    <source>
        <dbReference type="EMBL" id="QGS10310.1"/>
    </source>
</evidence>
<sequence>MKGARQLQNLDAPFGAKNFAHRTYKHGEIETNNTTARFPELTNETASTFASPQQLENQHFPRAKASPVSSQRSHKVAKASPVSPQRSDALDTEPMHQIAQQCTGN</sequence>
<feature type="compositionally biased region" description="Polar residues" evidence="1">
    <location>
        <begin position="45"/>
        <end position="57"/>
    </location>
</feature>
<protein>
    <submittedName>
        <fullName evidence="2">Uncharacterized protein</fullName>
    </submittedName>
</protein>
<accession>A0A857A4Y4</accession>